<proteinExistence type="predicted"/>
<feature type="non-terminal residue" evidence="1">
    <location>
        <position position="1"/>
    </location>
</feature>
<dbReference type="Proteomes" id="UP000054359">
    <property type="component" value="Unassembled WGS sequence"/>
</dbReference>
<organism evidence="1 2">
    <name type="scientific">Stegodyphus mimosarum</name>
    <name type="common">African social velvet spider</name>
    <dbReference type="NCBI Taxonomy" id="407821"/>
    <lineage>
        <taxon>Eukaryota</taxon>
        <taxon>Metazoa</taxon>
        <taxon>Ecdysozoa</taxon>
        <taxon>Arthropoda</taxon>
        <taxon>Chelicerata</taxon>
        <taxon>Arachnida</taxon>
        <taxon>Araneae</taxon>
        <taxon>Araneomorphae</taxon>
        <taxon>Entelegynae</taxon>
        <taxon>Eresoidea</taxon>
        <taxon>Eresidae</taxon>
        <taxon>Stegodyphus</taxon>
    </lineage>
</organism>
<sequence length="68" mass="8014">GDFFEAFKCNVQFLDCYCTSPNLFSSLKKKNSNNNNSNSFYVTPLPLQNKLRLQLFCPLHPHIFRYCF</sequence>
<dbReference type="EMBL" id="KK112178">
    <property type="protein sequence ID" value="KFM56967.1"/>
    <property type="molecule type" value="Genomic_DNA"/>
</dbReference>
<dbReference type="AlphaFoldDB" id="A0A087SVS8"/>
<protein>
    <submittedName>
        <fullName evidence="1">Uncharacterized protein</fullName>
    </submittedName>
</protein>
<accession>A0A087SVS8</accession>
<reference evidence="1 2" key="1">
    <citation type="submission" date="2013-11" db="EMBL/GenBank/DDBJ databases">
        <title>Genome sequencing of Stegodyphus mimosarum.</title>
        <authorList>
            <person name="Bechsgaard J."/>
        </authorList>
    </citation>
    <scope>NUCLEOTIDE SEQUENCE [LARGE SCALE GENOMIC DNA]</scope>
</reference>
<name>A0A087SVS8_STEMI</name>
<evidence type="ECO:0000313" key="1">
    <source>
        <dbReference type="EMBL" id="KFM56967.1"/>
    </source>
</evidence>
<gene>
    <name evidence="1" type="ORF">X975_03238</name>
</gene>
<keyword evidence="2" id="KW-1185">Reference proteome</keyword>
<feature type="non-terminal residue" evidence="1">
    <location>
        <position position="68"/>
    </location>
</feature>
<evidence type="ECO:0000313" key="2">
    <source>
        <dbReference type="Proteomes" id="UP000054359"/>
    </source>
</evidence>